<evidence type="ECO:0000256" key="1">
    <source>
        <dbReference type="ARBA" id="ARBA00001947"/>
    </source>
</evidence>
<dbReference type="PANTHER" id="PTHR12756">
    <property type="entry name" value="CYTOSOLIC CARBOXYPEPTIDASE"/>
    <property type="match status" value="1"/>
</dbReference>
<proteinExistence type="inferred from homology"/>
<feature type="signal peptide" evidence="3">
    <location>
        <begin position="1"/>
        <end position="24"/>
    </location>
</feature>
<comment type="similarity">
    <text evidence="2">Belongs to the peptidase M14 family.</text>
</comment>
<dbReference type="Proteomes" id="UP001161391">
    <property type="component" value="Unassembled WGS sequence"/>
</dbReference>
<reference evidence="5" key="1">
    <citation type="journal article" date="2014" name="Int. J. Syst. Evol. Microbiol.">
        <title>Complete genome of a new Firmicutes species belonging to the dominant human colonic microbiota ('Ruminococcus bicirculans') reveals two chromosomes and a selective capacity to utilize plant glucans.</title>
        <authorList>
            <consortium name="NISC Comparative Sequencing Program"/>
            <person name="Wegmann U."/>
            <person name="Louis P."/>
            <person name="Goesmann A."/>
            <person name="Henrissat B."/>
            <person name="Duncan S.H."/>
            <person name="Flint H.J."/>
        </authorList>
    </citation>
    <scope>NUCLEOTIDE SEQUENCE</scope>
    <source>
        <strain evidence="5">NBRC 108219</strain>
    </source>
</reference>
<dbReference type="Pfam" id="PF00246">
    <property type="entry name" value="Peptidase_M14"/>
    <property type="match status" value="1"/>
</dbReference>
<evidence type="ECO:0000259" key="4">
    <source>
        <dbReference type="PROSITE" id="PS52035"/>
    </source>
</evidence>
<reference evidence="5" key="2">
    <citation type="submission" date="2023-01" db="EMBL/GenBank/DDBJ databases">
        <title>Draft genome sequence of Algimonas ampicilliniresistens strain NBRC 108219.</title>
        <authorList>
            <person name="Sun Q."/>
            <person name="Mori K."/>
        </authorList>
    </citation>
    <scope>NUCLEOTIDE SEQUENCE</scope>
    <source>
        <strain evidence="5">NBRC 108219</strain>
    </source>
</reference>
<dbReference type="SMART" id="SM00631">
    <property type="entry name" value="Zn_pept"/>
    <property type="match status" value="1"/>
</dbReference>
<evidence type="ECO:0000313" key="5">
    <source>
        <dbReference type="EMBL" id="GLQ22457.1"/>
    </source>
</evidence>
<dbReference type="PROSITE" id="PS52035">
    <property type="entry name" value="PEPTIDASE_M14"/>
    <property type="match status" value="1"/>
</dbReference>
<evidence type="ECO:0000313" key="6">
    <source>
        <dbReference type="Proteomes" id="UP001161391"/>
    </source>
</evidence>
<sequence length="410" mass="45382">MKILAPLGLWCALALAGCTTVSMGDEPAAPLLSGETILCETADVAIRTGYSTSRATDCQTLSKRHFVLNIQPEAMVDPNGISINDSAWYGFRVAPKTKSSVRVRLDYEGGSHRYNPKVSRDGQNWTLLPSDRVKQISDRSVELNLKPGADPLFVSAQEIFSPASHYAWLSKVGERTDATVSEIGRSVQGRALLQIDIQTELDKEKPYIVLIGRQHPPEVTGAYALMSFVETILNGSDLSEQFLDSFNLLVIPMVNPDGAENGNWRFNMGGTDLNRDWGPFTQPETQAVRSALQRFHTGEDDVAFFTDFHSTKRNLLYTQADEEPTIPAMFTRDWIAAVNARLDEAEYPYTREESPNGGQPISKNYMYGSFGIPSITYEVGDKTPRPAIAESATIFSEEMMRLLLASPDNP</sequence>
<gene>
    <name evidence="5" type="ORF">GCM10007853_03310</name>
</gene>
<accession>A0ABQ5V614</accession>
<feature type="active site" description="Proton donor/acceptor" evidence="2">
    <location>
        <position position="378"/>
    </location>
</feature>
<comment type="caution">
    <text evidence="5">The sequence shown here is derived from an EMBL/GenBank/DDBJ whole genome shotgun (WGS) entry which is preliminary data.</text>
</comment>
<comment type="cofactor">
    <cofactor evidence="1">
        <name>Zn(2+)</name>
        <dbReference type="ChEBI" id="CHEBI:29105"/>
    </cofactor>
</comment>
<dbReference type="Gene3D" id="3.40.630.10">
    <property type="entry name" value="Zn peptidases"/>
    <property type="match status" value="1"/>
</dbReference>
<feature type="chain" id="PRO_5046614136" evidence="3">
    <location>
        <begin position="25"/>
        <end position="410"/>
    </location>
</feature>
<organism evidence="5 6">
    <name type="scientific">Algimonas ampicilliniresistens</name>
    <dbReference type="NCBI Taxonomy" id="1298735"/>
    <lineage>
        <taxon>Bacteria</taxon>
        <taxon>Pseudomonadati</taxon>
        <taxon>Pseudomonadota</taxon>
        <taxon>Alphaproteobacteria</taxon>
        <taxon>Maricaulales</taxon>
        <taxon>Robiginitomaculaceae</taxon>
        <taxon>Algimonas</taxon>
    </lineage>
</organism>
<name>A0ABQ5V614_9PROT</name>
<keyword evidence="6" id="KW-1185">Reference proteome</keyword>
<protein>
    <submittedName>
        <fullName evidence="5">Peptidase M14</fullName>
    </submittedName>
</protein>
<feature type="domain" description="Peptidase M14" evidence="4">
    <location>
        <begin position="158"/>
        <end position="406"/>
    </location>
</feature>
<dbReference type="PANTHER" id="PTHR12756:SF11">
    <property type="entry name" value="CYTOSOLIC CARBOXYPEPTIDASE 1"/>
    <property type="match status" value="1"/>
</dbReference>
<evidence type="ECO:0000256" key="2">
    <source>
        <dbReference type="PROSITE-ProRule" id="PRU01379"/>
    </source>
</evidence>
<dbReference type="InterPro" id="IPR000834">
    <property type="entry name" value="Peptidase_M14"/>
</dbReference>
<dbReference type="RefSeq" id="WP_284386850.1">
    <property type="nucleotide sequence ID" value="NZ_BSNK01000001.1"/>
</dbReference>
<dbReference type="CDD" id="cd06237">
    <property type="entry name" value="M14_Nna1-like"/>
    <property type="match status" value="1"/>
</dbReference>
<dbReference type="InterPro" id="IPR050821">
    <property type="entry name" value="Cytosolic_carboxypeptidase"/>
</dbReference>
<keyword evidence="3" id="KW-0732">Signal</keyword>
<dbReference type="SUPFAM" id="SSF53187">
    <property type="entry name" value="Zn-dependent exopeptidases"/>
    <property type="match status" value="1"/>
</dbReference>
<evidence type="ECO:0000256" key="3">
    <source>
        <dbReference type="SAM" id="SignalP"/>
    </source>
</evidence>
<dbReference type="PROSITE" id="PS51257">
    <property type="entry name" value="PROKAR_LIPOPROTEIN"/>
    <property type="match status" value="1"/>
</dbReference>
<dbReference type="EMBL" id="BSNK01000001">
    <property type="protein sequence ID" value="GLQ22457.1"/>
    <property type="molecule type" value="Genomic_DNA"/>
</dbReference>